<evidence type="ECO:0000313" key="2">
    <source>
        <dbReference type="Proteomes" id="UP000651057"/>
    </source>
</evidence>
<dbReference type="InterPro" id="IPR007061">
    <property type="entry name" value="MST-like"/>
</dbReference>
<dbReference type="RefSeq" id="WP_201920364.1">
    <property type="nucleotide sequence ID" value="NZ_BAABAX010000003.1"/>
</dbReference>
<comment type="caution">
    <text evidence="1">The sequence shown here is derived from an EMBL/GenBank/DDBJ whole genome shotgun (WGS) entry which is preliminary data.</text>
</comment>
<dbReference type="AlphaFoldDB" id="A0A936ZXY9"/>
<evidence type="ECO:0000313" key="1">
    <source>
        <dbReference type="EMBL" id="MBL0684351.1"/>
    </source>
</evidence>
<dbReference type="EMBL" id="JAERQJ010000004">
    <property type="protein sequence ID" value="MBL0684351.1"/>
    <property type="molecule type" value="Genomic_DNA"/>
</dbReference>
<dbReference type="Proteomes" id="UP000651057">
    <property type="component" value="Unassembled WGS sequence"/>
</dbReference>
<protein>
    <submittedName>
        <fullName evidence="1">DUF664 domain-containing protein</fullName>
    </submittedName>
</protein>
<reference evidence="1" key="1">
    <citation type="submission" date="2021-01" db="EMBL/GenBank/DDBJ databases">
        <authorList>
            <person name="Zhong Y.L."/>
        </authorList>
    </citation>
    <scope>NUCLEOTIDE SEQUENCE</scope>
    <source>
        <strain evidence="1">KCTC 23302</strain>
    </source>
</reference>
<sequence length="218" mass="25164">MEHQSKIVNRRNFIKKTSVVTLGIGSMFSLSANTVSHRFSNQDDSNIIGPKEGFSPQIGTLVSMLNWMRSVILGPVRGMTIKDLDYLHDQNANSIGAMLLHLAATERFYQIHTFEGKQWGDWSTEDQKKWGVASGLGQRARQLIKGNSLDFYLSQLREIRKNTLKELAKRDDKWLMTVDNDWGWGPTNNYCKWFHVCEHESNHNGQIKWIRSRLPSRK</sequence>
<accession>A0A936ZXY9</accession>
<proteinExistence type="predicted"/>
<dbReference type="Pfam" id="PF04978">
    <property type="entry name" value="MST"/>
    <property type="match status" value="1"/>
</dbReference>
<keyword evidence="2" id="KW-1185">Reference proteome</keyword>
<organism evidence="1 2">
    <name type="scientific">Aquimarina mytili</name>
    <dbReference type="NCBI Taxonomy" id="874423"/>
    <lineage>
        <taxon>Bacteria</taxon>
        <taxon>Pseudomonadati</taxon>
        <taxon>Bacteroidota</taxon>
        <taxon>Flavobacteriia</taxon>
        <taxon>Flavobacteriales</taxon>
        <taxon>Flavobacteriaceae</taxon>
        <taxon>Aquimarina</taxon>
    </lineage>
</organism>
<dbReference type="InterPro" id="IPR034660">
    <property type="entry name" value="DinB/YfiT-like"/>
</dbReference>
<gene>
    <name evidence="1" type="ORF">JJQ60_12560</name>
</gene>
<name>A0A936ZXY9_9FLAO</name>
<dbReference type="Gene3D" id="1.20.120.450">
    <property type="entry name" value="dinb family like domain"/>
    <property type="match status" value="1"/>
</dbReference>
<dbReference type="SUPFAM" id="SSF109854">
    <property type="entry name" value="DinB/YfiT-like putative metalloenzymes"/>
    <property type="match status" value="1"/>
</dbReference>